<dbReference type="Proteomes" id="UP000177610">
    <property type="component" value="Unassembled WGS sequence"/>
</dbReference>
<feature type="domain" description="Bacterial repeat" evidence="2">
    <location>
        <begin position="438"/>
        <end position="490"/>
    </location>
</feature>
<dbReference type="EMBL" id="MFEH01000004">
    <property type="protein sequence ID" value="OGE73835.1"/>
    <property type="molecule type" value="Genomic_DNA"/>
</dbReference>
<dbReference type="AlphaFoldDB" id="A0A1F5N859"/>
<evidence type="ECO:0000313" key="4">
    <source>
        <dbReference type="Proteomes" id="UP000177610"/>
    </source>
</evidence>
<gene>
    <name evidence="3" type="ORF">A2717_04355</name>
</gene>
<protein>
    <recommendedName>
        <fullName evidence="2">Bacterial repeat domain-containing protein</fullName>
    </recommendedName>
</protein>
<keyword evidence="1" id="KW-0732">Signal</keyword>
<dbReference type="SUPFAM" id="SSF49265">
    <property type="entry name" value="Fibronectin type III"/>
    <property type="match status" value="1"/>
</dbReference>
<dbReference type="Gene3D" id="2.60.40.10">
    <property type="entry name" value="Immunoglobulins"/>
    <property type="match status" value="1"/>
</dbReference>
<dbReference type="STRING" id="1817821.A2717_04355"/>
<evidence type="ECO:0000313" key="3">
    <source>
        <dbReference type="EMBL" id="OGE73835.1"/>
    </source>
</evidence>
<dbReference type="InterPro" id="IPR036116">
    <property type="entry name" value="FN3_sf"/>
</dbReference>
<reference evidence="3 4" key="1">
    <citation type="journal article" date="2016" name="Nat. Commun.">
        <title>Thousands of microbial genomes shed light on interconnected biogeochemical processes in an aquifer system.</title>
        <authorList>
            <person name="Anantharaman K."/>
            <person name="Brown C.T."/>
            <person name="Hug L.A."/>
            <person name="Sharon I."/>
            <person name="Castelle C.J."/>
            <person name="Probst A.J."/>
            <person name="Thomas B.C."/>
            <person name="Singh A."/>
            <person name="Wilkins M.J."/>
            <person name="Karaoz U."/>
            <person name="Brodie E.L."/>
            <person name="Williams K.H."/>
            <person name="Hubbard S.S."/>
            <person name="Banfield J.F."/>
        </authorList>
    </citation>
    <scope>NUCLEOTIDE SEQUENCE [LARGE SCALE GENOMIC DNA]</scope>
</reference>
<feature type="signal peptide" evidence="1">
    <location>
        <begin position="1"/>
        <end position="24"/>
    </location>
</feature>
<comment type="caution">
    <text evidence="3">The sequence shown here is derived from an EMBL/GenBank/DDBJ whole genome shotgun (WGS) entry which is preliminary data.</text>
</comment>
<organism evidence="3 4">
    <name type="scientific">Candidatus Doudnabacteria bacterium RIFCSPHIGHO2_01_FULL_41_86</name>
    <dbReference type="NCBI Taxonomy" id="1817821"/>
    <lineage>
        <taxon>Bacteria</taxon>
        <taxon>Candidatus Doudnaibacteriota</taxon>
    </lineage>
</organism>
<dbReference type="InterPro" id="IPR013783">
    <property type="entry name" value="Ig-like_fold"/>
</dbReference>
<sequence>MRKYFFLIILLVGAGIFSAKHAQAEGISSSGSQFMARSEFGQTIPNIGNPSVGPNAYVNWFAVNLVITPSNPLFGADINGFLAVRLTGPDSSCLPGGGLDLRDINYPVIEAPMPAIINSNPACPATAADSFIFIAANSDAAIYSWTWSAMVECMPGFVPDPTPFQGCTVPVNDPDPGMVILNVWPHGSAWGQVIGREFPSGNEIINCRWEGGPDVNGICSVVLPFDTQVTFQAINLTGPFIQWVGVTGGCGVGNSDPNCGPVSMNQDRSLGAQFEQGNVCCAANSEIIAAPDVVFPSQFVRVSWANFDPESVDNWIGLMNEGDTNPNNWIIRFVTTGTADNDDQCTNNAGTVGAAQSYACSFQMDVGPGVYEFVGFFMNVDLADPDWVPDNTVFRVSNKVTVVDPFQPLRVIKSGGGNGTITSTPAGINCGNACPEQTVSFDYGQVVTLEVAANPGSTFTGWAGEGCGGVGICTVTMSKARTVTASFDAVPTLITDPATNPAPNSVTLNGRVDPNLQATNAWFRYSTVNPGSCDALFDNDANGPKIPFAAGSGNGYSPYSQNLIGLIPDTTYYYCAIGSNNTGFGYGTIVSFVTKASGTIIVNTNVATDWQLNGPQPANCNACSNDPSRYTNWIAGNYSLTNVPNFGDYAPPQINPALGVFQNLPNGGTITWTIYYPPKAPIITDVVNSTCEQLTVSWNDVLSEASYEVWRTEDEPPNAFPIGWIKIADSPANNPLSYTDNTVVANNSYYYIIVAKDQVGSTPSAPFGSRLAVQCFANLTSSVKTIDTIQKPGVGVPVPFNMTMKIEENDILKFKITIINNGTDDADITKFCDYPSNNFQDLNNASEDGPLTSPAARPLLNPVECEVINGNPGYYFDVDGTLTKDGANSRSDIYFTAVFRSQSPNLKTEICSNLGRVIYNDSSGNGKIEDIPFGPTLCQSAGSRVPTFREVAP</sequence>
<proteinExistence type="predicted"/>
<name>A0A1F5N859_9BACT</name>
<accession>A0A1F5N859</accession>
<feature type="chain" id="PRO_5009520106" description="Bacterial repeat domain-containing protein" evidence="1">
    <location>
        <begin position="25"/>
        <end position="953"/>
    </location>
</feature>
<dbReference type="Pfam" id="PF18998">
    <property type="entry name" value="Flg_new_2"/>
    <property type="match status" value="1"/>
</dbReference>
<evidence type="ECO:0000259" key="2">
    <source>
        <dbReference type="Pfam" id="PF18998"/>
    </source>
</evidence>
<evidence type="ECO:0000256" key="1">
    <source>
        <dbReference type="SAM" id="SignalP"/>
    </source>
</evidence>
<dbReference type="InterPro" id="IPR044060">
    <property type="entry name" value="Bacterial_rp_domain"/>
</dbReference>